<evidence type="ECO:0000313" key="7">
    <source>
        <dbReference type="EMBL" id="MDG2989668.1"/>
    </source>
</evidence>
<dbReference type="PANTHER" id="PTHR21266:SF59">
    <property type="entry name" value="BLR4922 PROTEIN"/>
    <property type="match status" value="1"/>
</dbReference>
<accession>A0ABT6EV09</accession>
<dbReference type="PROSITE" id="PS00570">
    <property type="entry name" value="RING_HYDROXYL_ALPHA"/>
    <property type="match status" value="1"/>
</dbReference>
<keyword evidence="1" id="KW-0001">2Fe-2S</keyword>
<gene>
    <name evidence="7" type="ORF">L3556_01780</name>
</gene>
<dbReference type="Pfam" id="PF00355">
    <property type="entry name" value="Rieske"/>
    <property type="match status" value="1"/>
</dbReference>
<dbReference type="InterPro" id="IPR036922">
    <property type="entry name" value="Rieske_2Fe-2S_sf"/>
</dbReference>
<dbReference type="PROSITE" id="PS51296">
    <property type="entry name" value="RIESKE"/>
    <property type="match status" value="1"/>
</dbReference>
<evidence type="ECO:0000259" key="6">
    <source>
        <dbReference type="PROSITE" id="PS51296"/>
    </source>
</evidence>
<keyword evidence="2" id="KW-0479">Metal-binding</keyword>
<evidence type="ECO:0000313" key="8">
    <source>
        <dbReference type="Proteomes" id="UP001154265"/>
    </source>
</evidence>
<dbReference type="InterPro" id="IPR050584">
    <property type="entry name" value="Cholesterol_7-desaturase"/>
</dbReference>
<dbReference type="SUPFAM" id="SSF55961">
    <property type="entry name" value="Bet v1-like"/>
    <property type="match status" value="1"/>
</dbReference>
<sequence>MLKNFWYAVEFSRSVKDKPIPVTLMGQQYVLYRDPRGQVIALNNQCAHRGAALHRGWLEEGCLRCPYHGWKFNAEGQCVDIPADLPDVPISKRARVDTYPVQEKDGMVWLFVGDGSINEAAPIPDLLPELEDPQWRAVYGEYTWNAHYTRVIESNLDVSHAAFVHPPFFGNRDRATVDEYDVTTNGYSATATVKAPAPKRRTFLKYLLKEENRYSLTTITVCLPTINRIEIDFGFRGYKYIYYTTSIPLDGKTTLAKYIGLRNFLKFPWADGNSHENAYKTYLEDQDVVQTCYPLAAPTDFHQELLVASDALIIAYRKLLRSYQEKGWELPQPLVTETL</sequence>
<reference evidence="7" key="2">
    <citation type="submission" date="2022-01" db="EMBL/GenBank/DDBJ databases">
        <authorList>
            <person name="Zivanovic Y."/>
            <person name="Moreira D."/>
            <person name="Lopez-Garcia P."/>
        </authorList>
    </citation>
    <scope>NUCLEOTIDE SEQUENCE</scope>
    <source>
        <strain evidence="7">G9</strain>
    </source>
</reference>
<dbReference type="InterPro" id="IPR044043">
    <property type="entry name" value="VanA_C_cat"/>
</dbReference>
<evidence type="ECO:0000256" key="1">
    <source>
        <dbReference type="ARBA" id="ARBA00022714"/>
    </source>
</evidence>
<dbReference type="Gene3D" id="2.102.10.10">
    <property type="entry name" value="Rieske [2Fe-2S] iron-sulphur domain"/>
    <property type="match status" value="1"/>
</dbReference>
<organism evidence="7 8">
    <name type="scientific">Candidatus Synechococcus calcipolaris G9</name>
    <dbReference type="NCBI Taxonomy" id="1497997"/>
    <lineage>
        <taxon>Bacteria</taxon>
        <taxon>Bacillati</taxon>
        <taxon>Cyanobacteriota</taxon>
        <taxon>Cyanophyceae</taxon>
        <taxon>Synechococcales</taxon>
        <taxon>Synechococcaceae</taxon>
        <taxon>Synechococcus</taxon>
    </lineage>
</organism>
<dbReference type="Pfam" id="PF19112">
    <property type="entry name" value="VanA_C"/>
    <property type="match status" value="1"/>
</dbReference>
<keyword evidence="4" id="KW-0408">Iron</keyword>
<keyword evidence="5" id="KW-0411">Iron-sulfur</keyword>
<dbReference type="PANTHER" id="PTHR21266">
    <property type="entry name" value="IRON-SULFUR DOMAIN CONTAINING PROTEIN"/>
    <property type="match status" value="1"/>
</dbReference>
<dbReference type="RefSeq" id="WP_277865584.1">
    <property type="nucleotide sequence ID" value="NZ_JAKKUT010000001.1"/>
</dbReference>
<evidence type="ECO:0000256" key="5">
    <source>
        <dbReference type="ARBA" id="ARBA00023014"/>
    </source>
</evidence>
<keyword evidence="8" id="KW-1185">Reference proteome</keyword>
<evidence type="ECO:0000256" key="2">
    <source>
        <dbReference type="ARBA" id="ARBA00022723"/>
    </source>
</evidence>
<reference evidence="7" key="1">
    <citation type="journal article" date="2022" name="Genome Biol. Evol.">
        <title>A New Gene Family Diagnostic for Intracellular Biomineralization of Amorphous Ca Carbonates by Cyanobacteria.</title>
        <authorList>
            <person name="Benzerara K."/>
            <person name="Duprat E."/>
            <person name="Bitard-Feildel T."/>
            <person name="Caumes G."/>
            <person name="Cassier-Chauvat C."/>
            <person name="Chauvat F."/>
            <person name="Dezi M."/>
            <person name="Diop S.I."/>
            <person name="Gaschignard G."/>
            <person name="Gorgen S."/>
            <person name="Gugger M."/>
            <person name="Lopez-Garcia P."/>
            <person name="Millet M."/>
            <person name="Skouri-Panet F."/>
            <person name="Moreira D."/>
            <person name="Callebaut I."/>
        </authorList>
    </citation>
    <scope>NUCLEOTIDE SEQUENCE</scope>
    <source>
        <strain evidence="7">G9</strain>
    </source>
</reference>
<dbReference type="InterPro" id="IPR015881">
    <property type="entry name" value="ARHD_Rieske_2Fe_2S"/>
</dbReference>
<evidence type="ECO:0000256" key="4">
    <source>
        <dbReference type="ARBA" id="ARBA00023004"/>
    </source>
</evidence>
<dbReference type="EMBL" id="JAKKUT010000001">
    <property type="protein sequence ID" value="MDG2989668.1"/>
    <property type="molecule type" value="Genomic_DNA"/>
</dbReference>
<proteinExistence type="predicted"/>
<dbReference type="SUPFAM" id="SSF50022">
    <property type="entry name" value="ISP domain"/>
    <property type="match status" value="1"/>
</dbReference>
<comment type="caution">
    <text evidence="7">The sequence shown here is derived from an EMBL/GenBank/DDBJ whole genome shotgun (WGS) entry which is preliminary data.</text>
</comment>
<dbReference type="Gene3D" id="3.90.380.10">
    <property type="entry name" value="Naphthalene 1,2-dioxygenase Alpha Subunit, Chain A, domain 1"/>
    <property type="match status" value="1"/>
</dbReference>
<name>A0ABT6EV09_9SYNE</name>
<keyword evidence="3" id="KW-0560">Oxidoreductase</keyword>
<dbReference type="Proteomes" id="UP001154265">
    <property type="component" value="Unassembled WGS sequence"/>
</dbReference>
<evidence type="ECO:0000256" key="3">
    <source>
        <dbReference type="ARBA" id="ARBA00023002"/>
    </source>
</evidence>
<feature type="domain" description="Rieske" evidence="6">
    <location>
        <begin position="6"/>
        <end position="110"/>
    </location>
</feature>
<protein>
    <submittedName>
        <fullName evidence="7">Rieske 2Fe-2S domain-containing protein</fullName>
    </submittedName>
</protein>
<dbReference type="InterPro" id="IPR017941">
    <property type="entry name" value="Rieske_2Fe-2S"/>
</dbReference>